<evidence type="ECO:0000313" key="10">
    <source>
        <dbReference type="Proteomes" id="UP001314170"/>
    </source>
</evidence>
<protein>
    <recommendedName>
        <fullName evidence="8">Amino acid transporter transmembrane domain-containing protein</fullName>
    </recommendedName>
</protein>
<dbReference type="EMBL" id="CAWUPB010000913">
    <property type="protein sequence ID" value="CAK7329076.1"/>
    <property type="molecule type" value="Genomic_DNA"/>
</dbReference>
<accession>A0AAV1R9S2</accession>
<dbReference type="Pfam" id="PF01490">
    <property type="entry name" value="Aa_trans"/>
    <property type="match status" value="2"/>
</dbReference>
<keyword evidence="5 7" id="KW-1133">Transmembrane helix</keyword>
<dbReference type="AlphaFoldDB" id="A0AAV1R9S2"/>
<gene>
    <name evidence="9" type="ORF">DCAF_LOCUS6824</name>
</gene>
<evidence type="ECO:0000256" key="4">
    <source>
        <dbReference type="ARBA" id="ARBA00022970"/>
    </source>
</evidence>
<dbReference type="PANTHER" id="PTHR22950">
    <property type="entry name" value="AMINO ACID TRANSPORTER"/>
    <property type="match status" value="1"/>
</dbReference>
<feature type="transmembrane region" description="Helical" evidence="7">
    <location>
        <begin position="200"/>
        <end position="218"/>
    </location>
</feature>
<keyword evidence="6 7" id="KW-0472">Membrane</keyword>
<feature type="transmembrane region" description="Helical" evidence="7">
    <location>
        <begin position="90"/>
        <end position="115"/>
    </location>
</feature>
<feature type="transmembrane region" description="Helical" evidence="7">
    <location>
        <begin position="60"/>
        <end position="78"/>
    </location>
</feature>
<evidence type="ECO:0000256" key="5">
    <source>
        <dbReference type="ARBA" id="ARBA00022989"/>
    </source>
</evidence>
<dbReference type="GO" id="GO:0005774">
    <property type="term" value="C:vacuolar membrane"/>
    <property type="evidence" value="ECO:0007669"/>
    <property type="project" value="TreeGrafter"/>
</dbReference>
<reference evidence="9 10" key="1">
    <citation type="submission" date="2024-01" db="EMBL/GenBank/DDBJ databases">
        <authorList>
            <person name="Waweru B."/>
        </authorList>
    </citation>
    <scope>NUCLEOTIDE SEQUENCE [LARGE SCALE GENOMIC DNA]</scope>
</reference>
<keyword evidence="2" id="KW-0813">Transport</keyword>
<evidence type="ECO:0000259" key="8">
    <source>
        <dbReference type="Pfam" id="PF01490"/>
    </source>
</evidence>
<feature type="domain" description="Amino acid transporter transmembrane" evidence="8">
    <location>
        <begin position="34"/>
        <end position="80"/>
    </location>
</feature>
<proteinExistence type="predicted"/>
<evidence type="ECO:0000256" key="6">
    <source>
        <dbReference type="ARBA" id="ARBA00023136"/>
    </source>
</evidence>
<feature type="transmembrane region" description="Helical" evidence="7">
    <location>
        <begin position="127"/>
        <end position="148"/>
    </location>
</feature>
<keyword evidence="3 7" id="KW-0812">Transmembrane</keyword>
<keyword evidence="10" id="KW-1185">Reference proteome</keyword>
<comment type="caution">
    <text evidence="9">The sequence shown here is derived from an EMBL/GenBank/DDBJ whole genome shotgun (WGS) entry which is preliminary data.</text>
</comment>
<feature type="transmembrane region" description="Helical" evidence="7">
    <location>
        <begin position="35"/>
        <end position="54"/>
    </location>
</feature>
<evidence type="ECO:0000256" key="7">
    <source>
        <dbReference type="SAM" id="Phobius"/>
    </source>
</evidence>
<evidence type="ECO:0000256" key="2">
    <source>
        <dbReference type="ARBA" id="ARBA00022448"/>
    </source>
</evidence>
<evidence type="ECO:0000256" key="3">
    <source>
        <dbReference type="ARBA" id="ARBA00022692"/>
    </source>
</evidence>
<feature type="transmembrane region" description="Helical" evidence="7">
    <location>
        <begin position="169"/>
        <end position="188"/>
    </location>
</feature>
<evidence type="ECO:0000313" key="9">
    <source>
        <dbReference type="EMBL" id="CAK7329076.1"/>
    </source>
</evidence>
<dbReference type="InterPro" id="IPR013057">
    <property type="entry name" value="AA_transpt_TM"/>
</dbReference>
<comment type="subcellular location">
    <subcellularLocation>
        <location evidence="1">Membrane</location>
        <topology evidence="1">Multi-pass membrane protein</topology>
    </subcellularLocation>
</comment>
<dbReference type="PANTHER" id="PTHR22950:SF529">
    <property type="entry name" value="AMINO ACID TRANSPORTER AVT3B"/>
    <property type="match status" value="1"/>
</dbReference>
<dbReference type="GO" id="GO:0015179">
    <property type="term" value="F:L-amino acid transmembrane transporter activity"/>
    <property type="evidence" value="ECO:0007669"/>
    <property type="project" value="TreeGrafter"/>
</dbReference>
<evidence type="ECO:0000256" key="1">
    <source>
        <dbReference type="ARBA" id="ARBA00004141"/>
    </source>
</evidence>
<sequence length="263" mass="28820">MGFGRREASSSGNLLPREDNPLIAKSDPLSSQSNTFGNVSIAIIGAGVLGLTYAFKRTGWLMGLIMIFSVAGLTNYCMMLNFNLVNSQRLTLLVIWVSLSVVLLGELVHMGLFSFQLGLNALPTLTHLAPLSIFADVVDLAAMGVVIVKDVFTMMENKPEVKAFGGFSVFFYGIGVAVYTFEGVGMVLPIESETKERKKFGRILPVIYGVFGVLGYFASGDDTRDIISGLLVRLVLFINLFLTFPSMMNPVYAMVERRLLCWT</sequence>
<organism evidence="9 10">
    <name type="scientific">Dovyalis caffra</name>
    <dbReference type="NCBI Taxonomy" id="77055"/>
    <lineage>
        <taxon>Eukaryota</taxon>
        <taxon>Viridiplantae</taxon>
        <taxon>Streptophyta</taxon>
        <taxon>Embryophyta</taxon>
        <taxon>Tracheophyta</taxon>
        <taxon>Spermatophyta</taxon>
        <taxon>Magnoliopsida</taxon>
        <taxon>eudicotyledons</taxon>
        <taxon>Gunneridae</taxon>
        <taxon>Pentapetalae</taxon>
        <taxon>rosids</taxon>
        <taxon>fabids</taxon>
        <taxon>Malpighiales</taxon>
        <taxon>Salicaceae</taxon>
        <taxon>Flacourtieae</taxon>
        <taxon>Dovyalis</taxon>
    </lineage>
</organism>
<keyword evidence="4" id="KW-0029">Amino-acid transport</keyword>
<name>A0AAV1R9S2_9ROSI</name>
<feature type="transmembrane region" description="Helical" evidence="7">
    <location>
        <begin position="230"/>
        <end position="248"/>
    </location>
</feature>
<feature type="domain" description="Amino acid transporter transmembrane" evidence="8">
    <location>
        <begin position="113"/>
        <end position="258"/>
    </location>
</feature>
<dbReference type="Proteomes" id="UP001314170">
    <property type="component" value="Unassembled WGS sequence"/>
</dbReference>
<dbReference type="GO" id="GO:0015175">
    <property type="term" value="F:neutral L-amino acid transmembrane transporter activity"/>
    <property type="evidence" value="ECO:0007669"/>
    <property type="project" value="TreeGrafter"/>
</dbReference>